<dbReference type="SUPFAM" id="SSF46785">
    <property type="entry name" value="Winged helix' DNA-binding domain"/>
    <property type="match status" value="1"/>
</dbReference>
<dbReference type="Gramene" id="TraesRN4A0101052800.1">
    <property type="protein sequence ID" value="TraesRN4A0101052800.1"/>
    <property type="gene ID" value="TraesRN4A0101052800"/>
</dbReference>
<protein>
    <recommendedName>
        <fullName evidence="4">Peptidase M24 domain-containing protein</fullName>
    </recommendedName>
</protein>
<evidence type="ECO:0008006" key="4">
    <source>
        <dbReference type="Google" id="ProtNLM"/>
    </source>
</evidence>
<dbReference type="STRING" id="4565.A0A3B6I1S2"/>
<reference evidence="2" key="1">
    <citation type="submission" date="2018-08" db="EMBL/GenBank/DDBJ databases">
        <authorList>
            <person name="Rossello M."/>
        </authorList>
    </citation>
    <scope>NUCLEOTIDE SEQUENCE [LARGE SCALE GENOMIC DNA]</scope>
    <source>
        <strain evidence="2">cv. Chinese Spring</strain>
    </source>
</reference>
<dbReference type="InterPro" id="IPR036390">
    <property type="entry name" value="WH_DNA-bd_sf"/>
</dbReference>
<dbReference type="SUPFAM" id="SSF55920">
    <property type="entry name" value="Creatinase/aminopeptidase"/>
    <property type="match status" value="1"/>
</dbReference>
<sequence length="327" mass="36451">MSSDEGVREEEPDLSSNEVIYKYKAAAEIINSNLALKFVVLECKPDAKIVEMCEKGDNFITEQCLQFCVLLMAVVAHTHVINDGPVIGSAADVLAAANTSAEVALRLVRPGKKNKDVVDAIQKVAAAYDCKTVEGILSHQLNQFVIDGNKVVFSVSNVDTTVIDAEFVENEVYVIDIVTSTSEGKVIMIIDVIGFMIFSFLFVELCNSEPKSLSEKYTTIYKRAVDKDYQLKMKSSNYIFSEIREKFTFMPFTLRALEDRKRQFLSLTECCIDELLQPYPVLYEKQGDLVAHIKFTVLLMANGSDKITSHQLKGGFQGCASPELFLC</sequence>
<dbReference type="PANTHER" id="PTHR10804">
    <property type="entry name" value="PROTEASE FAMILY M24 METHIONYL AMINOPEPTIDASE, AMINOPEPTIDASE P"/>
    <property type="match status" value="1"/>
</dbReference>
<dbReference type="Proteomes" id="UP000019116">
    <property type="component" value="Chromosome 4A"/>
</dbReference>
<evidence type="ECO:0000313" key="3">
    <source>
        <dbReference type="Proteomes" id="UP000019116"/>
    </source>
</evidence>
<dbReference type="OrthoDB" id="5876363at2759"/>
<dbReference type="InterPro" id="IPR036005">
    <property type="entry name" value="Creatinase/aminopeptidase-like"/>
</dbReference>
<dbReference type="AlphaFoldDB" id="A0A3B6I1S2"/>
<reference evidence="2" key="2">
    <citation type="submission" date="2018-10" db="UniProtKB">
        <authorList>
            <consortium name="EnsemblPlants"/>
        </authorList>
    </citation>
    <scope>IDENTIFICATION</scope>
</reference>
<dbReference type="EnsemblPlants" id="TraesCS4A02G371800.1">
    <property type="protein sequence ID" value="TraesCS4A02G371800.1"/>
    <property type="gene ID" value="TraesCS4A02G371800"/>
</dbReference>
<dbReference type="Gramene" id="TraesCAD_scaffold_015460_01G000100.1">
    <property type="protein sequence ID" value="TraesCAD_scaffold_015460_01G000100.1"/>
    <property type="gene ID" value="TraesCAD_scaffold_015460_01G000100"/>
</dbReference>
<dbReference type="Gramene" id="TraesWEE_scaffold_009646_01G000300.1">
    <property type="protein sequence ID" value="TraesWEE_scaffold_009646_01G000300.1"/>
    <property type="gene ID" value="TraesWEE_scaffold_009646_01G000300"/>
</dbReference>
<comment type="similarity">
    <text evidence="1">Belongs to the peptidase M24 family.</text>
</comment>
<name>A0A3B6I1S2_WHEAT</name>
<accession>A0A3B6I1S2</accession>
<dbReference type="Gramene" id="TraesCLE_scaffold_035602_01G000100.1">
    <property type="protein sequence ID" value="TraesCLE_scaffold_035602_01G000100.1"/>
    <property type="gene ID" value="TraesCLE_scaffold_035602_01G000100"/>
</dbReference>
<keyword evidence="3" id="KW-1185">Reference proteome</keyword>
<proteinExistence type="inferred from homology"/>
<dbReference type="PANTHER" id="PTHR10804:SF11">
    <property type="entry name" value="PROLIFERATION-ASSOCIATED PROTEIN 2G4"/>
    <property type="match status" value="1"/>
</dbReference>
<dbReference type="SMR" id="A0A3B6I1S2"/>
<dbReference type="InterPro" id="IPR036388">
    <property type="entry name" value="WH-like_DNA-bd_sf"/>
</dbReference>
<dbReference type="InterPro" id="IPR047113">
    <property type="entry name" value="PA2G4/ARX1"/>
</dbReference>
<dbReference type="Gramene" id="TraesCS4A02G371800.1">
    <property type="protein sequence ID" value="TraesCS4A02G371800.1"/>
    <property type="gene ID" value="TraesCS4A02G371800"/>
</dbReference>
<evidence type="ECO:0000256" key="1">
    <source>
        <dbReference type="ARBA" id="ARBA00007319"/>
    </source>
</evidence>
<dbReference type="Gramene" id="TraesROB_scaffold_061166_01G000100.1">
    <property type="protein sequence ID" value="TraesROB_scaffold_061166_01G000100.1"/>
    <property type="gene ID" value="TraesROB_scaffold_061166_01G000100"/>
</dbReference>
<evidence type="ECO:0000313" key="2">
    <source>
        <dbReference type="EnsemblPlants" id="TraesCS4A02G371800.1"/>
    </source>
</evidence>
<dbReference type="Gene3D" id="1.10.10.10">
    <property type="entry name" value="Winged helix-like DNA-binding domain superfamily/Winged helix DNA-binding domain"/>
    <property type="match status" value="1"/>
</dbReference>
<dbReference type="FunFam" id="1.10.10.10:FF:000029">
    <property type="entry name" value="Proliferation-associated 2G4, a"/>
    <property type="match status" value="1"/>
</dbReference>
<dbReference type="Gramene" id="TraesCS4A03G0917800.1">
    <property type="protein sequence ID" value="TraesCS4A03G0917800.1.CDS"/>
    <property type="gene ID" value="TraesCS4A03G0917800"/>
</dbReference>
<dbReference type="Gene3D" id="3.90.230.10">
    <property type="entry name" value="Creatinase/methionine aminopeptidase superfamily"/>
    <property type="match status" value="2"/>
</dbReference>
<organism evidence="2">
    <name type="scientific">Triticum aestivum</name>
    <name type="common">Wheat</name>
    <dbReference type="NCBI Taxonomy" id="4565"/>
    <lineage>
        <taxon>Eukaryota</taxon>
        <taxon>Viridiplantae</taxon>
        <taxon>Streptophyta</taxon>
        <taxon>Embryophyta</taxon>
        <taxon>Tracheophyta</taxon>
        <taxon>Spermatophyta</taxon>
        <taxon>Magnoliopsida</taxon>
        <taxon>Liliopsida</taxon>
        <taxon>Poales</taxon>
        <taxon>Poaceae</taxon>
        <taxon>BOP clade</taxon>
        <taxon>Pooideae</taxon>
        <taxon>Triticodae</taxon>
        <taxon>Triticeae</taxon>
        <taxon>Triticinae</taxon>
        <taxon>Triticum</taxon>
    </lineage>
</organism>